<feature type="compositionally biased region" description="Gly residues" evidence="1">
    <location>
        <begin position="75"/>
        <end position="86"/>
    </location>
</feature>
<name>A0A426Z181_ENSVE</name>
<protein>
    <submittedName>
        <fullName evidence="2">Uncharacterized protein</fullName>
    </submittedName>
</protein>
<evidence type="ECO:0000256" key="1">
    <source>
        <dbReference type="SAM" id="MobiDB-lite"/>
    </source>
</evidence>
<sequence length="86" mass="9509">MEETRSITSGSSKRRSSRNREIGELKAYTATEDRAWEGESGLGAKITSGNRRLRRRIYRVHCDDGAREARHEGGGELGGQFGGGNR</sequence>
<dbReference type="AlphaFoldDB" id="A0A426Z181"/>
<feature type="compositionally biased region" description="Low complexity" evidence="1">
    <location>
        <begin position="1"/>
        <end position="11"/>
    </location>
</feature>
<organism evidence="2 3">
    <name type="scientific">Ensete ventricosum</name>
    <name type="common">Abyssinian banana</name>
    <name type="synonym">Musa ensete</name>
    <dbReference type="NCBI Taxonomy" id="4639"/>
    <lineage>
        <taxon>Eukaryota</taxon>
        <taxon>Viridiplantae</taxon>
        <taxon>Streptophyta</taxon>
        <taxon>Embryophyta</taxon>
        <taxon>Tracheophyta</taxon>
        <taxon>Spermatophyta</taxon>
        <taxon>Magnoliopsida</taxon>
        <taxon>Liliopsida</taxon>
        <taxon>Zingiberales</taxon>
        <taxon>Musaceae</taxon>
        <taxon>Ensete</taxon>
    </lineage>
</organism>
<dbReference type="Proteomes" id="UP000287651">
    <property type="component" value="Unassembled WGS sequence"/>
</dbReference>
<dbReference type="EMBL" id="AMZH03009024">
    <property type="protein sequence ID" value="RRT57726.1"/>
    <property type="molecule type" value="Genomic_DNA"/>
</dbReference>
<reference evidence="2 3" key="1">
    <citation type="journal article" date="2014" name="Agronomy (Basel)">
        <title>A Draft Genome Sequence for Ensete ventricosum, the Drought-Tolerant Tree Against Hunger.</title>
        <authorList>
            <person name="Harrison J."/>
            <person name="Moore K.A."/>
            <person name="Paszkiewicz K."/>
            <person name="Jones T."/>
            <person name="Grant M."/>
            <person name="Ambacheew D."/>
            <person name="Muzemil S."/>
            <person name="Studholme D.J."/>
        </authorList>
    </citation>
    <scope>NUCLEOTIDE SEQUENCE [LARGE SCALE GENOMIC DNA]</scope>
</reference>
<comment type="caution">
    <text evidence="2">The sequence shown here is derived from an EMBL/GenBank/DDBJ whole genome shotgun (WGS) entry which is preliminary data.</text>
</comment>
<gene>
    <name evidence="2" type="ORF">B296_00012873</name>
</gene>
<evidence type="ECO:0000313" key="2">
    <source>
        <dbReference type="EMBL" id="RRT57726.1"/>
    </source>
</evidence>
<evidence type="ECO:0000313" key="3">
    <source>
        <dbReference type="Proteomes" id="UP000287651"/>
    </source>
</evidence>
<feature type="region of interest" description="Disordered" evidence="1">
    <location>
        <begin position="1"/>
        <end position="22"/>
    </location>
</feature>
<proteinExistence type="predicted"/>
<feature type="region of interest" description="Disordered" evidence="1">
    <location>
        <begin position="66"/>
        <end position="86"/>
    </location>
</feature>
<accession>A0A426Z181</accession>